<dbReference type="OrthoDB" id="4775372at2"/>
<evidence type="ECO:0000256" key="2">
    <source>
        <dbReference type="ARBA" id="ARBA00006162"/>
    </source>
</evidence>
<name>A0A4R2IM08_9ACTN</name>
<dbReference type="InterPro" id="IPR044049">
    <property type="entry name" value="EccD_transm"/>
</dbReference>
<keyword evidence="3" id="KW-1003">Cell membrane</keyword>
<evidence type="ECO:0000256" key="7">
    <source>
        <dbReference type="SAM" id="Phobius"/>
    </source>
</evidence>
<reference evidence="9 10" key="1">
    <citation type="journal article" date="2015" name="Stand. Genomic Sci.">
        <title>Genomic Encyclopedia of Bacterial and Archaeal Type Strains, Phase III: the genomes of soil and plant-associated and newly described type strains.</title>
        <authorList>
            <person name="Whitman W.B."/>
            <person name="Woyke T."/>
            <person name="Klenk H.P."/>
            <person name="Zhou Y."/>
            <person name="Lilburn T.G."/>
            <person name="Beck B.J."/>
            <person name="De Vos P."/>
            <person name="Vandamme P."/>
            <person name="Eisen J.A."/>
            <person name="Garrity G."/>
            <person name="Hugenholtz P."/>
            <person name="Kyrpides N.C."/>
        </authorList>
    </citation>
    <scope>NUCLEOTIDE SEQUENCE [LARGE SCALE GENOMIC DNA]</scope>
    <source>
        <strain evidence="9 10">VKM Ac-2541</strain>
    </source>
</reference>
<evidence type="ECO:0000313" key="10">
    <source>
        <dbReference type="Proteomes" id="UP000295573"/>
    </source>
</evidence>
<organism evidence="9 10">
    <name type="scientific">Kribbella antiqua</name>
    <dbReference type="NCBI Taxonomy" id="2512217"/>
    <lineage>
        <taxon>Bacteria</taxon>
        <taxon>Bacillati</taxon>
        <taxon>Actinomycetota</taxon>
        <taxon>Actinomycetes</taxon>
        <taxon>Propionibacteriales</taxon>
        <taxon>Kribbellaceae</taxon>
        <taxon>Kribbella</taxon>
    </lineage>
</organism>
<dbReference type="PIRSF" id="PIRSF017804">
    <property type="entry name" value="Secretion_EccD1"/>
    <property type="match status" value="1"/>
</dbReference>
<feature type="transmembrane region" description="Helical" evidence="7">
    <location>
        <begin position="261"/>
        <end position="279"/>
    </location>
</feature>
<dbReference type="RefSeq" id="WP_132155131.1">
    <property type="nucleotide sequence ID" value="NZ_SLWR01000012.1"/>
</dbReference>
<feature type="transmembrane region" description="Helical" evidence="7">
    <location>
        <begin position="231"/>
        <end position="249"/>
    </location>
</feature>
<evidence type="ECO:0000256" key="5">
    <source>
        <dbReference type="ARBA" id="ARBA00022989"/>
    </source>
</evidence>
<evidence type="ECO:0000256" key="4">
    <source>
        <dbReference type="ARBA" id="ARBA00022692"/>
    </source>
</evidence>
<feature type="transmembrane region" description="Helical" evidence="7">
    <location>
        <begin position="435"/>
        <end position="455"/>
    </location>
</feature>
<feature type="transmembrane region" description="Helical" evidence="7">
    <location>
        <begin position="345"/>
        <end position="364"/>
    </location>
</feature>
<feature type="transmembrane region" description="Helical" evidence="7">
    <location>
        <begin position="396"/>
        <end position="415"/>
    </location>
</feature>
<sequence length="460" mass="46667">MNITGLVRLTVAAPQRRLDLALPEQASVAEVLPGVLAKAGEHLADAGVPDGGWVLRRADGTELTLGRTLGAHRIRDGEILHLVPRRLDWPELEYDDLVVAVAAGSRRLGSAWTAWHTRVAGLTLAGAGLLAALFTVLRAGAPWPHPAGRLLLLTVLLLGGAVALSRVVGDSGAGALVGGLSLPFAALGGGLLFAGTDSTPAIGAPQLLAASAAVLVVAVGSSVGVVDGAAFFAGASSAGVLGVIGGWIGTSDSLGGADVSAIVGPAVLAFSPLLGPLAIKAGRVPTPILPRTTADLVRDDPLPPRRQVYGAVVRADALLTGMLGGLLVTESVCVILLLRDQSRSATILAGLLTVGCLIRSRLYPIVKQRLLLLIPGLIGAAGLALGPLSREYADPVPVVVPLAAGVTAAAIFLGLRYSTKPPSPYLSRYAEILEILVILALIPVACAVLGLYGIVRGIGG</sequence>
<feature type="transmembrane region" description="Helical" evidence="7">
    <location>
        <begin position="207"/>
        <end position="225"/>
    </location>
</feature>
<dbReference type="NCBIfam" id="TIGR03920">
    <property type="entry name" value="T7SS_EccD"/>
    <property type="match status" value="1"/>
</dbReference>
<accession>A0A4R2IM08</accession>
<feature type="transmembrane region" description="Helical" evidence="7">
    <location>
        <begin position="317"/>
        <end position="338"/>
    </location>
</feature>
<evidence type="ECO:0000313" key="9">
    <source>
        <dbReference type="EMBL" id="TCO43715.1"/>
    </source>
</evidence>
<feature type="domain" description="EccD-like transmembrane" evidence="8">
    <location>
        <begin position="117"/>
        <end position="458"/>
    </location>
</feature>
<evidence type="ECO:0000256" key="1">
    <source>
        <dbReference type="ARBA" id="ARBA00004651"/>
    </source>
</evidence>
<dbReference type="Pfam" id="PF08817">
    <property type="entry name" value="YukD"/>
    <property type="match status" value="1"/>
</dbReference>
<feature type="transmembrane region" description="Helical" evidence="7">
    <location>
        <begin position="150"/>
        <end position="169"/>
    </location>
</feature>
<dbReference type="Pfam" id="PF19053">
    <property type="entry name" value="EccD"/>
    <property type="match status" value="1"/>
</dbReference>
<keyword evidence="10" id="KW-1185">Reference proteome</keyword>
<evidence type="ECO:0000256" key="6">
    <source>
        <dbReference type="ARBA" id="ARBA00023136"/>
    </source>
</evidence>
<feature type="transmembrane region" description="Helical" evidence="7">
    <location>
        <begin position="370"/>
        <end position="389"/>
    </location>
</feature>
<keyword evidence="6 7" id="KW-0472">Membrane</keyword>
<dbReference type="InterPro" id="IPR024962">
    <property type="entry name" value="YukD-like"/>
</dbReference>
<comment type="subcellular location">
    <subcellularLocation>
        <location evidence="1">Cell membrane</location>
        <topology evidence="1">Multi-pass membrane protein</topology>
    </subcellularLocation>
</comment>
<gene>
    <name evidence="9" type="ORF">EV646_112293</name>
</gene>
<keyword evidence="5 7" id="KW-1133">Transmembrane helix</keyword>
<evidence type="ECO:0000256" key="3">
    <source>
        <dbReference type="ARBA" id="ARBA00022475"/>
    </source>
</evidence>
<dbReference type="GO" id="GO:0005886">
    <property type="term" value="C:plasma membrane"/>
    <property type="evidence" value="ECO:0007669"/>
    <property type="project" value="UniProtKB-SubCell"/>
</dbReference>
<dbReference type="AlphaFoldDB" id="A0A4R2IM08"/>
<dbReference type="InterPro" id="IPR006707">
    <property type="entry name" value="T7SS_EccD"/>
</dbReference>
<feature type="transmembrane region" description="Helical" evidence="7">
    <location>
        <begin position="119"/>
        <end position="138"/>
    </location>
</feature>
<dbReference type="EMBL" id="SLWR01000012">
    <property type="protein sequence ID" value="TCO43715.1"/>
    <property type="molecule type" value="Genomic_DNA"/>
</dbReference>
<feature type="transmembrane region" description="Helical" evidence="7">
    <location>
        <begin position="175"/>
        <end position="195"/>
    </location>
</feature>
<dbReference type="Proteomes" id="UP000295573">
    <property type="component" value="Unassembled WGS sequence"/>
</dbReference>
<evidence type="ECO:0000259" key="8">
    <source>
        <dbReference type="Pfam" id="PF19053"/>
    </source>
</evidence>
<dbReference type="Gene3D" id="3.10.20.90">
    <property type="entry name" value="Phosphatidylinositol 3-kinase Catalytic Subunit, Chain A, domain 1"/>
    <property type="match status" value="1"/>
</dbReference>
<protein>
    <submittedName>
        <fullName evidence="9">Type VII secretion integral membrane protein EccD</fullName>
    </submittedName>
</protein>
<keyword evidence="4 7" id="KW-0812">Transmembrane</keyword>
<comment type="similarity">
    <text evidence="2">Belongs to the EccD/Snm4 family.</text>
</comment>
<proteinExistence type="inferred from homology"/>
<comment type="caution">
    <text evidence="9">The sequence shown here is derived from an EMBL/GenBank/DDBJ whole genome shotgun (WGS) entry which is preliminary data.</text>
</comment>